<dbReference type="OMA" id="ENACVNS"/>
<sequence length="399" mass="40106">MVYAAVLATVALFASSTLARPSYLPRDSSFLQLNGEEAIALNAQFKTLTATSSCTDGTSACVNGEFAQCVSGNFVLTSCGSGLTCAALPLVNSAGTSITCATQQDVDERIAASGATSASDSSSSAVASASSAVASASSTKAATCTVTVPAAKATASSATASAASSTASAVSTSTNTSDAQSSLTLLSSLVNTGFQQVGTEEFSPEAGEIASATSANNFINFCATVNLPLTNGTQVQGGSCNAAPMGVIASTNNMPSAKFVHPPNLGTVPANTTFSVVLAVERLQTGHFVNPDTNFFAAPQTVNATTGDILGHSHVVIERLAALNQTTPTNPGTFAFFKGLNDVAVNGTLTAEVTNGLPSGVYRMASINAAANHQPVLVAVAQHGTLDDMLHRRMNGLGA</sequence>
<keyword evidence="3" id="KW-1185">Reference proteome</keyword>
<dbReference type="STRING" id="742152.A0A2H3J9D8"/>
<organism evidence="2 3">
    <name type="scientific">Wolfiporia cocos (strain MD-104)</name>
    <name type="common">Brown rot fungus</name>
    <dbReference type="NCBI Taxonomy" id="742152"/>
    <lineage>
        <taxon>Eukaryota</taxon>
        <taxon>Fungi</taxon>
        <taxon>Dikarya</taxon>
        <taxon>Basidiomycota</taxon>
        <taxon>Agaricomycotina</taxon>
        <taxon>Agaricomycetes</taxon>
        <taxon>Polyporales</taxon>
        <taxon>Phaeolaceae</taxon>
        <taxon>Wolfiporia</taxon>
    </lineage>
</organism>
<protein>
    <recommendedName>
        <fullName evidence="4">Carbohydrate-binding module family 19 domain-containing protein</fullName>
    </recommendedName>
</protein>
<dbReference type="EMBL" id="KB467831">
    <property type="protein sequence ID" value="PCH33264.1"/>
    <property type="molecule type" value="Genomic_DNA"/>
</dbReference>
<name>A0A2H3J9D8_WOLCO</name>
<dbReference type="InterPro" id="IPR053216">
    <property type="entry name" value="Appressorial_penetr-assoc"/>
</dbReference>
<keyword evidence="1" id="KW-0732">Signal</keyword>
<dbReference type="OrthoDB" id="2336871at2759"/>
<dbReference type="PANTHER" id="PTHR34587:SF2">
    <property type="entry name" value="G-PROTEIN COUPLED RECEPTORS FAMILY 1 PROFILE DOMAIN-CONTAINING PROTEIN"/>
    <property type="match status" value="1"/>
</dbReference>
<reference evidence="2 3" key="1">
    <citation type="journal article" date="2012" name="Science">
        <title>The Paleozoic origin of enzymatic lignin decomposition reconstructed from 31 fungal genomes.</title>
        <authorList>
            <person name="Floudas D."/>
            <person name="Binder M."/>
            <person name="Riley R."/>
            <person name="Barry K."/>
            <person name="Blanchette R.A."/>
            <person name="Henrissat B."/>
            <person name="Martinez A.T."/>
            <person name="Otillar R."/>
            <person name="Spatafora J.W."/>
            <person name="Yadav J.S."/>
            <person name="Aerts A."/>
            <person name="Benoit I."/>
            <person name="Boyd A."/>
            <person name="Carlson A."/>
            <person name="Copeland A."/>
            <person name="Coutinho P.M."/>
            <person name="de Vries R.P."/>
            <person name="Ferreira P."/>
            <person name="Findley K."/>
            <person name="Foster B."/>
            <person name="Gaskell J."/>
            <person name="Glotzer D."/>
            <person name="Gorecki P."/>
            <person name="Heitman J."/>
            <person name="Hesse C."/>
            <person name="Hori C."/>
            <person name="Igarashi K."/>
            <person name="Jurgens J.A."/>
            <person name="Kallen N."/>
            <person name="Kersten P."/>
            <person name="Kohler A."/>
            <person name="Kuees U."/>
            <person name="Kumar T.K.A."/>
            <person name="Kuo A."/>
            <person name="LaButti K."/>
            <person name="Larrondo L.F."/>
            <person name="Lindquist E."/>
            <person name="Ling A."/>
            <person name="Lombard V."/>
            <person name="Lucas S."/>
            <person name="Lundell T."/>
            <person name="Martin R."/>
            <person name="McLaughlin D.J."/>
            <person name="Morgenstern I."/>
            <person name="Morin E."/>
            <person name="Murat C."/>
            <person name="Nagy L.G."/>
            <person name="Nolan M."/>
            <person name="Ohm R.A."/>
            <person name="Patyshakuliyeva A."/>
            <person name="Rokas A."/>
            <person name="Ruiz-Duenas F.J."/>
            <person name="Sabat G."/>
            <person name="Salamov A."/>
            <person name="Samejima M."/>
            <person name="Schmutz J."/>
            <person name="Slot J.C."/>
            <person name="St John F."/>
            <person name="Stenlid J."/>
            <person name="Sun H."/>
            <person name="Sun S."/>
            <person name="Syed K."/>
            <person name="Tsang A."/>
            <person name="Wiebenga A."/>
            <person name="Young D."/>
            <person name="Pisabarro A."/>
            <person name="Eastwood D.C."/>
            <person name="Martin F."/>
            <person name="Cullen D."/>
            <person name="Grigoriev I.V."/>
            <person name="Hibbett D.S."/>
        </authorList>
    </citation>
    <scope>NUCLEOTIDE SEQUENCE [LARGE SCALE GENOMIC DNA]</scope>
    <source>
        <strain evidence="2 3">MD-104</strain>
    </source>
</reference>
<gene>
    <name evidence="2" type="ORF">WOLCODRAFT_147366</name>
</gene>
<dbReference type="Proteomes" id="UP000218811">
    <property type="component" value="Unassembled WGS sequence"/>
</dbReference>
<feature type="signal peptide" evidence="1">
    <location>
        <begin position="1"/>
        <end position="19"/>
    </location>
</feature>
<dbReference type="PANTHER" id="PTHR34587">
    <property type="entry name" value="VWFA DOMAIN-CONTAINING PROTEIN"/>
    <property type="match status" value="1"/>
</dbReference>
<evidence type="ECO:0000313" key="2">
    <source>
        <dbReference type="EMBL" id="PCH33264.1"/>
    </source>
</evidence>
<evidence type="ECO:0008006" key="4">
    <source>
        <dbReference type="Google" id="ProtNLM"/>
    </source>
</evidence>
<accession>A0A2H3J9D8</accession>
<evidence type="ECO:0000313" key="3">
    <source>
        <dbReference type="Proteomes" id="UP000218811"/>
    </source>
</evidence>
<evidence type="ECO:0000256" key="1">
    <source>
        <dbReference type="SAM" id="SignalP"/>
    </source>
</evidence>
<feature type="chain" id="PRO_5013561239" description="Carbohydrate-binding module family 19 domain-containing protein" evidence="1">
    <location>
        <begin position="20"/>
        <end position="399"/>
    </location>
</feature>
<dbReference type="AlphaFoldDB" id="A0A2H3J9D8"/>
<proteinExistence type="predicted"/>